<sequence length="137" mass="14841">MLSFDVNWLGIILAVVASMALGMIWYMGLAKYWISATGKTEDQLMGKGSNATPFIYAAACQLVIAFFIANLTPALMDGVLNAYNGALVGAQMWLGFILTAMIINHRYQNMSWRLTIIDGGYLLGVVLVQGMVIGLLG</sequence>
<proteinExistence type="predicted"/>
<feature type="transmembrane region" description="Helical" evidence="1">
    <location>
        <begin position="82"/>
        <end position="103"/>
    </location>
</feature>
<feature type="transmembrane region" description="Helical" evidence="1">
    <location>
        <begin position="115"/>
        <end position="136"/>
    </location>
</feature>
<keyword evidence="1" id="KW-1133">Transmembrane helix</keyword>
<feature type="transmembrane region" description="Helical" evidence="1">
    <location>
        <begin position="54"/>
        <end position="76"/>
    </location>
</feature>
<dbReference type="EMBL" id="UOEQ01000582">
    <property type="protein sequence ID" value="VAW25148.1"/>
    <property type="molecule type" value="Genomic_DNA"/>
</dbReference>
<organism evidence="2">
    <name type="scientific">hydrothermal vent metagenome</name>
    <dbReference type="NCBI Taxonomy" id="652676"/>
    <lineage>
        <taxon>unclassified sequences</taxon>
        <taxon>metagenomes</taxon>
        <taxon>ecological metagenomes</taxon>
    </lineage>
</organism>
<protein>
    <recommendedName>
        <fullName evidence="3">DUF1761 domain-containing protein</fullName>
    </recommendedName>
</protein>
<keyword evidence="1" id="KW-0812">Transmembrane</keyword>
<dbReference type="InterPro" id="IPR013879">
    <property type="entry name" value="DUF1761"/>
</dbReference>
<evidence type="ECO:0000313" key="2">
    <source>
        <dbReference type="EMBL" id="VAW25148.1"/>
    </source>
</evidence>
<name>A0A3B0U467_9ZZZZ</name>
<dbReference type="Pfam" id="PF08570">
    <property type="entry name" value="DUF1761"/>
    <property type="match status" value="1"/>
</dbReference>
<feature type="transmembrane region" description="Helical" evidence="1">
    <location>
        <begin position="6"/>
        <end position="34"/>
    </location>
</feature>
<evidence type="ECO:0000256" key="1">
    <source>
        <dbReference type="SAM" id="Phobius"/>
    </source>
</evidence>
<reference evidence="2" key="1">
    <citation type="submission" date="2018-06" db="EMBL/GenBank/DDBJ databases">
        <authorList>
            <person name="Zhirakovskaya E."/>
        </authorList>
    </citation>
    <scope>NUCLEOTIDE SEQUENCE</scope>
</reference>
<dbReference type="AlphaFoldDB" id="A0A3B0U467"/>
<gene>
    <name evidence="2" type="ORF">MNBD_ALPHA11-315</name>
</gene>
<accession>A0A3B0U467</accession>
<evidence type="ECO:0008006" key="3">
    <source>
        <dbReference type="Google" id="ProtNLM"/>
    </source>
</evidence>
<keyword evidence="1" id="KW-0472">Membrane</keyword>